<dbReference type="CDD" id="cd00156">
    <property type="entry name" value="REC"/>
    <property type="match status" value="1"/>
</dbReference>
<accession>A0ABM6RUZ0</accession>
<dbReference type="Gene3D" id="3.40.50.2300">
    <property type="match status" value="1"/>
</dbReference>
<dbReference type="PANTHER" id="PTHR44591">
    <property type="entry name" value="STRESS RESPONSE REGULATOR PROTEIN 1"/>
    <property type="match status" value="1"/>
</dbReference>
<organism evidence="6 7">
    <name type="scientific">Sulfobacillus thermotolerans</name>
    <dbReference type="NCBI Taxonomy" id="338644"/>
    <lineage>
        <taxon>Bacteria</taxon>
        <taxon>Bacillati</taxon>
        <taxon>Bacillota</taxon>
        <taxon>Clostridia</taxon>
        <taxon>Eubacteriales</taxon>
        <taxon>Clostridiales Family XVII. Incertae Sedis</taxon>
        <taxon>Sulfobacillus</taxon>
    </lineage>
</organism>
<evidence type="ECO:0000313" key="6">
    <source>
        <dbReference type="EMBL" id="AUW95185.1"/>
    </source>
</evidence>
<gene>
    <name evidence="6" type="ORF">BXT84_15475</name>
</gene>
<evidence type="ECO:0000256" key="1">
    <source>
        <dbReference type="ARBA" id="ARBA00018672"/>
    </source>
</evidence>
<dbReference type="Proteomes" id="UP000325292">
    <property type="component" value="Chromosome"/>
</dbReference>
<proteinExistence type="predicted"/>
<evidence type="ECO:0000259" key="5">
    <source>
        <dbReference type="PROSITE" id="PS50110"/>
    </source>
</evidence>
<protein>
    <recommendedName>
        <fullName evidence="1">Stage 0 sporulation protein A homolog</fullName>
    </recommendedName>
</protein>
<dbReference type="Pfam" id="PF00072">
    <property type="entry name" value="Response_reg"/>
    <property type="match status" value="1"/>
</dbReference>
<dbReference type="EMBL" id="CP019454">
    <property type="protein sequence ID" value="AUW95185.1"/>
    <property type="molecule type" value="Genomic_DNA"/>
</dbReference>
<evidence type="ECO:0000256" key="2">
    <source>
        <dbReference type="ARBA" id="ARBA00022553"/>
    </source>
</evidence>
<reference evidence="6 7" key="1">
    <citation type="journal article" date="2019" name="Sci. Rep.">
        <title>Sulfobacillus thermotolerans: new insights into resistance and metabolic capacities of acidophilic chemolithotrophs.</title>
        <authorList>
            <person name="Panyushkina A.E."/>
            <person name="Babenko V.V."/>
            <person name="Nikitina A.S."/>
            <person name="Selezneva O.V."/>
            <person name="Tsaplina I.A."/>
            <person name="Letarova M.A."/>
            <person name="Kostryukova E.S."/>
            <person name="Letarov A.V."/>
        </authorList>
    </citation>
    <scope>NUCLEOTIDE SEQUENCE [LARGE SCALE GENOMIC DNA]</scope>
    <source>
        <strain evidence="6 7">Kr1</strain>
    </source>
</reference>
<dbReference type="RefSeq" id="WP_103375941.1">
    <property type="nucleotide sequence ID" value="NZ_CP133983.1"/>
</dbReference>
<dbReference type="PANTHER" id="PTHR44591:SF3">
    <property type="entry name" value="RESPONSE REGULATORY DOMAIN-CONTAINING PROTEIN"/>
    <property type="match status" value="1"/>
</dbReference>
<dbReference type="PROSITE" id="PS50110">
    <property type="entry name" value="RESPONSE_REGULATORY"/>
    <property type="match status" value="1"/>
</dbReference>
<comment type="function">
    <text evidence="3">May play the central regulatory role in sporulation. It may be an element of the effector pathway responsible for the activation of sporulation genes in response to nutritional stress. Spo0A may act in concert with spo0H (a sigma factor) to control the expression of some genes that are critical to the sporulation process.</text>
</comment>
<evidence type="ECO:0000256" key="3">
    <source>
        <dbReference type="ARBA" id="ARBA00024867"/>
    </source>
</evidence>
<feature type="domain" description="Response regulatory" evidence="5">
    <location>
        <begin position="3"/>
        <end position="114"/>
    </location>
</feature>
<keyword evidence="7" id="KW-1185">Reference proteome</keyword>
<dbReference type="InterPro" id="IPR050595">
    <property type="entry name" value="Bact_response_regulator"/>
</dbReference>
<dbReference type="InterPro" id="IPR001789">
    <property type="entry name" value="Sig_transdc_resp-reg_receiver"/>
</dbReference>
<dbReference type="InterPro" id="IPR011006">
    <property type="entry name" value="CheY-like_superfamily"/>
</dbReference>
<dbReference type="SMART" id="SM00448">
    <property type="entry name" value="REC"/>
    <property type="match status" value="1"/>
</dbReference>
<feature type="modified residue" description="4-aspartylphosphate" evidence="4">
    <location>
        <position position="52"/>
    </location>
</feature>
<evidence type="ECO:0000256" key="4">
    <source>
        <dbReference type="PROSITE-ProRule" id="PRU00169"/>
    </source>
</evidence>
<keyword evidence="2 4" id="KW-0597">Phosphoprotein</keyword>
<evidence type="ECO:0000313" key="7">
    <source>
        <dbReference type="Proteomes" id="UP000325292"/>
    </source>
</evidence>
<name>A0ABM6RUZ0_9FIRM</name>
<sequence>MPTILIIDDEAGIRYISRTVFAQHHFMVLEAESGHQGLTLLASHQPDVVLLDYRLPDMLGTEWISRAQAIAICPVVLMSASSELAALSRDPLVAATVAKPFRLEKLWQTVQRVLAEISNGNVTENTEPPPGLGT</sequence>
<dbReference type="SUPFAM" id="SSF52172">
    <property type="entry name" value="CheY-like"/>
    <property type="match status" value="1"/>
</dbReference>